<dbReference type="Proteomes" id="UP000238327">
    <property type="component" value="Chromosome"/>
</dbReference>
<gene>
    <name evidence="2" type="ORF">C7A17_25070</name>
</gene>
<dbReference type="NCBIfam" id="TIGR01901">
    <property type="entry name" value="adhes_NPXG"/>
    <property type="match status" value="1"/>
</dbReference>
<reference evidence="2 3" key="1">
    <citation type="submission" date="2018-03" db="EMBL/GenBank/DDBJ databases">
        <title>Complete genome sequence and methylome analysis of Pseudomonas mendocina NEB 698.</title>
        <authorList>
            <person name="Morgan R.D."/>
        </authorList>
    </citation>
    <scope>NUCLEOTIDE SEQUENCE [LARGE SCALE GENOMIC DNA]</scope>
    <source>
        <strain evidence="2 3">NEB698</strain>
    </source>
</reference>
<dbReference type="InterPro" id="IPR011050">
    <property type="entry name" value="Pectin_lyase_fold/virulence"/>
</dbReference>
<sequence length="1644" mass="170082">MEYEHPGFSSLLSRETMMKHNHLAFLLASPLAIAIASAANGAHEIEQIANHSGSLPEGGQVIGGQATITQHGNQMDVNTSTHRTTINWQRFNVGPDNRITFTQPDGKSITLNRVLGGDPSKIYGAITSNGQLILVNPNGIMFGPNSHVSSSALVASAGFLTEEQARQFAETGKLDIHLTGSVDHQGSITVHDNGMVALLGAQVNNAGVIEAHKGTVQLATGPKAALDFYGDGLLNIAIDGEPGASDSVNADVSGGVRNTGEIDVGNGTVAMSAGRAAKHLDSVIHIGGAVIADSVSEDGGTIVLANAAKTDVTGHLSAKGVNGGEIRVLGDEVNVAGSAQIDASGTQAAGGKVLVGGSYQGKGSEPAASRTTVAEGAQLKADGKTDGGQVVVWSDGKTHFAGSASAQGERKGGVVETSGKQLTIAPQAQVNASGGQASGKWLLDPQTVNIEAEGGAPGSGTVAASAIASALKNNDVEINAEKRINVNAAIIAQDAGYHTLRLLADGTVAPVSVYNDSSDPFADAKRNDSGSVYINAPILLKDGHLYIAASGDVLLNNTTGTQSGDAGYLGRAIIDVGNGTIWIKTSNSASVIQQQGTALIGKNVAVEGASVLLDSSLNHAGTLAGKASNGKFIYNQTSSDGVHTGKVQVTHDGVTETQDGVSSSAIAKLGEHWMWERTGEEPHHLTIDESTPFQYLVFEALEYVDHKNHKPIAGDRTDSDYWVSSLTFKNAATGDVWVVSSNPAVASGMSVTRNGEATSELPPGFALGTPQGTVTASTQGWGVTDGKGDEGNKAASNAINRNGAKNASDQLVVDLGTSTSSVVAEANDLWHSGNKYESGVVSFLGEKDTSQDGGVTLKSQTAQLEGKIADAQREYGDANPDFTASVGLPENASDNSKAVKGVDDFVDRQLQQDRFDVKVTPSTDATASSAVGDYKVGGNIDASGYAGQRYQASVKEGTLHVTPAELTVSANDKQKVYGDADPALDYSVSGAKLGQTGEQLLNGGALVRQPGENVGKYGLEQGELALNNGLGGNYTLTFVDGQLQITQATLDVTAQDKIKVYGEVDPALTYVISGLKNGDTREQVLSDGTVKREAGENVGTYGITNDSLALLSNNYVLQFHDGVFSITPAELTVTAKDNSKVYGDADPKLTFEVSGLKRGDTADSVLNAGVLERDAGENVGQYGIHQGTLNLNGQAGQNYVLHYVGGDFYITHATLTVDADGKTKVYGDFDPALTYSVSGLKNGDTQADVLTGALSRAEGENVGKYAIGQGSLDLSSGKGQNYVLSFTGDDFTITPASLTVTADSKTKVYGNLDPKLTYTVAGLKNGDSQADVLNGGALSRAPGENVGDYAIGQGDLGLSEGKGGNYMLSFVDGNLAITPATLTVEAQDKGKVYGDADPTLTYVVSGLKNGDTAASVIGGELTREAGENVRPEGYAITQGTVELSSGNYRMVFKDGKLQVSPAPLTVVADNKTKVQGEQDPALTYSVSGLKRDDSASVVQGQLKRDPGEAPGQYAIGQDGSLSAGSNYTVTFEGGTLTITGPLAPAPLPPLPVTAQSPGNTRCTAVESPSAVSANYSISPAVIRTYAVQLVCKPRSYGDTTDTVPTLLDVLSYANSRFEDGKFIVPDWNRSLIPHELTAPTQGGK</sequence>
<dbReference type="InterPro" id="IPR041286">
    <property type="entry name" value="MBG_2"/>
</dbReference>
<proteinExistence type="predicted"/>
<dbReference type="PANTHER" id="PTHR12338:SF5">
    <property type="entry name" value="ANTIGEN 43-RELATED"/>
    <property type="match status" value="1"/>
</dbReference>
<dbReference type="SUPFAM" id="SSF51126">
    <property type="entry name" value="Pectin lyase-like"/>
    <property type="match status" value="1"/>
</dbReference>
<name>A0A2R3QVQ4_ECTME</name>
<feature type="domain" description="Filamentous haemagglutinin FhaB/tRNA nuclease CdiA-like TPS" evidence="1">
    <location>
        <begin position="52"/>
        <end position="164"/>
    </location>
</feature>
<dbReference type="PANTHER" id="PTHR12338">
    <property type="entry name" value="AUTOTRANSPORTER"/>
    <property type="match status" value="1"/>
</dbReference>
<dbReference type="EMBL" id="CP027657">
    <property type="protein sequence ID" value="AVO55881.1"/>
    <property type="molecule type" value="Genomic_DNA"/>
</dbReference>
<evidence type="ECO:0000313" key="2">
    <source>
        <dbReference type="EMBL" id="AVO55881.1"/>
    </source>
</evidence>
<organism evidence="2 3">
    <name type="scientific">Ectopseudomonas mendocina</name>
    <name type="common">Pseudomonas mendocina</name>
    <dbReference type="NCBI Taxonomy" id="300"/>
    <lineage>
        <taxon>Bacteria</taxon>
        <taxon>Pseudomonadati</taxon>
        <taxon>Pseudomonadota</taxon>
        <taxon>Gammaproteobacteria</taxon>
        <taxon>Pseudomonadales</taxon>
        <taxon>Pseudomonadaceae</taxon>
        <taxon>Ectopseudomonas</taxon>
    </lineage>
</organism>
<evidence type="ECO:0000259" key="1">
    <source>
        <dbReference type="SMART" id="SM00912"/>
    </source>
</evidence>
<accession>A0A2R3QVQ4</accession>
<dbReference type="InterPro" id="IPR008638">
    <property type="entry name" value="FhaB/CdiA-like_TPS"/>
</dbReference>
<dbReference type="Pfam" id="PF18676">
    <property type="entry name" value="MBG_2"/>
    <property type="match status" value="8"/>
</dbReference>
<dbReference type="InterPro" id="IPR012334">
    <property type="entry name" value="Pectin_lyas_fold"/>
</dbReference>
<dbReference type="Gene3D" id="3.30.160.710">
    <property type="match status" value="4"/>
</dbReference>
<dbReference type="SMART" id="SM00912">
    <property type="entry name" value="Haemagg_act"/>
    <property type="match status" value="1"/>
</dbReference>
<evidence type="ECO:0000313" key="3">
    <source>
        <dbReference type="Proteomes" id="UP000238327"/>
    </source>
</evidence>
<dbReference type="Gene3D" id="2.160.20.10">
    <property type="entry name" value="Single-stranded right-handed beta-helix, Pectin lyase-like"/>
    <property type="match status" value="1"/>
</dbReference>
<dbReference type="Pfam" id="PF05860">
    <property type="entry name" value="TPS"/>
    <property type="match status" value="1"/>
</dbReference>
<protein>
    <submittedName>
        <fullName evidence="2">Filamentous hemagglutinin</fullName>
    </submittedName>
</protein>
<dbReference type="InterPro" id="IPR050909">
    <property type="entry name" value="Bact_Autotransporter_VF"/>
</dbReference>